<dbReference type="Proteomes" id="UP000430146">
    <property type="component" value="Unassembled WGS sequence"/>
</dbReference>
<dbReference type="Pfam" id="PF06414">
    <property type="entry name" value="Zeta_toxin"/>
    <property type="match status" value="1"/>
</dbReference>
<feature type="domain" description="Zeta toxin" evidence="7">
    <location>
        <begin position="67"/>
        <end position="234"/>
    </location>
</feature>
<name>A0A5S9R380_MYCVN</name>
<evidence type="ECO:0000256" key="4">
    <source>
        <dbReference type="ARBA" id="ARBA00022840"/>
    </source>
</evidence>
<protein>
    <recommendedName>
        <fullName evidence="5">UDP-N-acetylglucosamine kinase</fullName>
        <ecNumber evidence="2">2.7.1.176</ecNumber>
    </recommendedName>
    <alternativeName>
        <fullName evidence="5">UDP-N-acetylglucosamine kinase</fullName>
    </alternativeName>
</protein>
<evidence type="ECO:0000256" key="3">
    <source>
        <dbReference type="ARBA" id="ARBA00022741"/>
    </source>
</evidence>
<evidence type="ECO:0000256" key="6">
    <source>
        <dbReference type="ARBA" id="ARBA00048178"/>
    </source>
</evidence>
<dbReference type="EC" id="2.7.1.176" evidence="2"/>
<gene>
    <name evidence="8" type="ORF">AELLOGFF_04840</name>
</gene>
<evidence type="ECO:0000256" key="1">
    <source>
        <dbReference type="ARBA" id="ARBA00009104"/>
    </source>
</evidence>
<evidence type="ECO:0000256" key="2">
    <source>
        <dbReference type="ARBA" id="ARBA00011963"/>
    </source>
</evidence>
<dbReference type="InterPro" id="IPR010488">
    <property type="entry name" value="Zeta_toxin_domain"/>
</dbReference>
<sequence>MSASTDPLRDAVAAELVHLTALGGLLAPDSPRATHRVFENDPRRAQVRKRIVTDYLAPAGTLAPGGVAVITAGAPGSGKSRALDAVLGASKAGYRRLDADTAKDHILNEALHSGLFDDLLSMTLGDGQPIAPRELASLVHDESIRIWDTLRRHCIGRGEPIIIEGTLKWPPLGAQLLRELHQGGYTTVRIVAVDVPEEVAQARAIGRWWDVRSAGTDYLGGRFTPSDAISKAYRPDGTCVCIANAAALVGPGSEIPEGLSVILDVVDETGAVKRQS</sequence>
<keyword evidence="3" id="KW-0547">Nucleotide-binding</keyword>
<dbReference type="SUPFAM" id="SSF52540">
    <property type="entry name" value="P-loop containing nucleoside triphosphate hydrolases"/>
    <property type="match status" value="1"/>
</dbReference>
<keyword evidence="9" id="KW-1185">Reference proteome</keyword>
<evidence type="ECO:0000259" key="7">
    <source>
        <dbReference type="Pfam" id="PF06414"/>
    </source>
</evidence>
<dbReference type="GO" id="GO:0005524">
    <property type="term" value="F:ATP binding"/>
    <property type="evidence" value="ECO:0007669"/>
    <property type="project" value="UniProtKB-KW"/>
</dbReference>
<dbReference type="AlphaFoldDB" id="A0A5S9R380"/>
<dbReference type="RefSeq" id="WP_159232452.1">
    <property type="nucleotide sequence ID" value="NZ_CACSIP010000025.1"/>
</dbReference>
<proteinExistence type="inferred from homology"/>
<dbReference type="GO" id="GO:0016301">
    <property type="term" value="F:kinase activity"/>
    <property type="evidence" value="ECO:0007669"/>
    <property type="project" value="InterPro"/>
</dbReference>
<reference evidence="8 9" key="1">
    <citation type="submission" date="2019-11" db="EMBL/GenBank/DDBJ databases">
        <authorList>
            <person name="Holert J."/>
        </authorList>
    </citation>
    <scope>NUCLEOTIDE SEQUENCE [LARGE SCALE GENOMIC DNA]</scope>
    <source>
        <strain evidence="8">BC8_1</strain>
    </source>
</reference>
<dbReference type="Gene3D" id="3.40.50.300">
    <property type="entry name" value="P-loop containing nucleotide triphosphate hydrolases"/>
    <property type="match status" value="1"/>
</dbReference>
<evidence type="ECO:0000313" key="8">
    <source>
        <dbReference type="EMBL" id="CAA0126532.1"/>
    </source>
</evidence>
<dbReference type="InterPro" id="IPR027417">
    <property type="entry name" value="P-loop_NTPase"/>
</dbReference>
<evidence type="ECO:0000313" key="9">
    <source>
        <dbReference type="Proteomes" id="UP000430146"/>
    </source>
</evidence>
<keyword evidence="4" id="KW-0067">ATP-binding</keyword>
<accession>A0A5S9R380</accession>
<dbReference type="OrthoDB" id="4451554at2"/>
<comment type="catalytic activity">
    <reaction evidence="6">
        <text>UDP-N-acetyl-alpha-D-glucosamine + ATP = UDP-N-acetyl-alpha-D-glucosamine 3'-phosphate + ADP + H(+)</text>
        <dbReference type="Rhea" id="RHEA:32671"/>
        <dbReference type="ChEBI" id="CHEBI:15378"/>
        <dbReference type="ChEBI" id="CHEBI:30616"/>
        <dbReference type="ChEBI" id="CHEBI:57705"/>
        <dbReference type="ChEBI" id="CHEBI:64353"/>
        <dbReference type="ChEBI" id="CHEBI:456216"/>
        <dbReference type="EC" id="2.7.1.176"/>
    </reaction>
</comment>
<evidence type="ECO:0000256" key="5">
    <source>
        <dbReference type="ARBA" id="ARBA00032897"/>
    </source>
</evidence>
<comment type="similarity">
    <text evidence="1">Belongs to the zeta toxin family.</text>
</comment>
<organism evidence="8 9">
    <name type="scientific">Mycolicibacterium vanbaalenii</name>
    <name type="common">Mycobacterium vanbaalenii</name>
    <dbReference type="NCBI Taxonomy" id="110539"/>
    <lineage>
        <taxon>Bacteria</taxon>
        <taxon>Bacillati</taxon>
        <taxon>Actinomycetota</taxon>
        <taxon>Actinomycetes</taxon>
        <taxon>Mycobacteriales</taxon>
        <taxon>Mycobacteriaceae</taxon>
        <taxon>Mycolicibacterium</taxon>
    </lineage>
</organism>
<dbReference type="EMBL" id="CACSIP010000025">
    <property type="protein sequence ID" value="CAA0126532.1"/>
    <property type="molecule type" value="Genomic_DNA"/>
</dbReference>